<comment type="cofactor">
    <cofactor evidence="2 7 8">
        <name>Mg(2+)</name>
        <dbReference type="ChEBI" id="CHEBI:18420"/>
    </cofactor>
</comment>
<evidence type="ECO:0000256" key="7">
    <source>
        <dbReference type="PIRSR" id="PIRSR600760-2"/>
    </source>
</evidence>
<comment type="catalytic activity">
    <reaction evidence="1 8">
        <text>a myo-inositol phosphate + H2O = myo-inositol + phosphate</text>
        <dbReference type="Rhea" id="RHEA:24056"/>
        <dbReference type="ChEBI" id="CHEBI:15377"/>
        <dbReference type="ChEBI" id="CHEBI:17268"/>
        <dbReference type="ChEBI" id="CHEBI:43474"/>
        <dbReference type="ChEBI" id="CHEBI:84139"/>
        <dbReference type="EC" id="3.1.3.25"/>
    </reaction>
</comment>
<evidence type="ECO:0000256" key="2">
    <source>
        <dbReference type="ARBA" id="ARBA00001946"/>
    </source>
</evidence>
<dbReference type="EMBL" id="SMFV01000005">
    <property type="protein sequence ID" value="TCK03416.1"/>
    <property type="molecule type" value="Genomic_DNA"/>
</dbReference>
<dbReference type="FunFam" id="3.30.540.10:FF:000003">
    <property type="entry name" value="Inositol-1-monophosphatase"/>
    <property type="match status" value="1"/>
</dbReference>
<dbReference type="GO" id="GO:0007165">
    <property type="term" value="P:signal transduction"/>
    <property type="evidence" value="ECO:0007669"/>
    <property type="project" value="TreeGrafter"/>
</dbReference>
<proteinExistence type="inferred from homology"/>
<dbReference type="GO" id="GO:0008934">
    <property type="term" value="F:inositol monophosphate 1-phosphatase activity"/>
    <property type="evidence" value="ECO:0007669"/>
    <property type="project" value="InterPro"/>
</dbReference>
<evidence type="ECO:0000256" key="6">
    <source>
        <dbReference type="ARBA" id="ARBA00022842"/>
    </source>
</evidence>
<keyword evidence="6 7" id="KW-0460">Magnesium</keyword>
<evidence type="ECO:0000313" key="9">
    <source>
        <dbReference type="EMBL" id="TCK03416.1"/>
    </source>
</evidence>
<sequence length="260" mass="28791">MDKVIETAIKAAERAAETLMEYFAHLNELQVELKAKNDYVTEADKKSEMIIIKTIKDTFPHHTIVAEESGLHGGNDWKWYIDPLDGTKNFIHGLPAFCVSIGVEFKGELVAAVVNAPALETVFTAEKGSGAYCNGKRIKVSDRTFEEALIATGFPFRGKKYLDDYLKCFKEVFLSVSGIRRCGSAALDLAYTAKGVFDGFWEMFLHPWDIAAGVLLIEEAGGKVSDFNGERKFLESGNIIGASLNTYPELFRIVHKHLGG</sequence>
<dbReference type="GO" id="GO:0046872">
    <property type="term" value="F:metal ion binding"/>
    <property type="evidence" value="ECO:0007669"/>
    <property type="project" value="UniProtKB-KW"/>
</dbReference>
<keyword evidence="5 8" id="KW-0378">Hydrolase</keyword>
<gene>
    <name evidence="9" type="ORF">CLV27_1494</name>
</gene>
<feature type="binding site" evidence="7">
    <location>
        <position position="85"/>
    </location>
    <ligand>
        <name>Mg(2+)</name>
        <dbReference type="ChEBI" id="CHEBI:18420"/>
        <label>1</label>
        <note>catalytic</note>
    </ligand>
</feature>
<dbReference type="EC" id="3.1.3.25" evidence="8"/>
<feature type="binding site" evidence="7">
    <location>
        <position position="67"/>
    </location>
    <ligand>
        <name>Mg(2+)</name>
        <dbReference type="ChEBI" id="CHEBI:18420"/>
        <label>1</label>
        <note>catalytic</note>
    </ligand>
</feature>
<accession>A0A4V2PD12</accession>
<evidence type="ECO:0000256" key="8">
    <source>
        <dbReference type="RuleBase" id="RU364068"/>
    </source>
</evidence>
<keyword evidence="4 7" id="KW-0479">Metal-binding</keyword>
<dbReference type="AlphaFoldDB" id="A0A4V2PD12"/>
<dbReference type="PROSITE" id="PS00629">
    <property type="entry name" value="IMP_1"/>
    <property type="match status" value="1"/>
</dbReference>
<evidence type="ECO:0000256" key="1">
    <source>
        <dbReference type="ARBA" id="ARBA00001033"/>
    </source>
</evidence>
<dbReference type="PROSITE" id="PS00630">
    <property type="entry name" value="IMP_2"/>
    <property type="match status" value="1"/>
</dbReference>
<comment type="caution">
    <text evidence="9">The sequence shown here is derived from an EMBL/GenBank/DDBJ whole genome shotgun (WGS) entry which is preliminary data.</text>
</comment>
<dbReference type="Pfam" id="PF00459">
    <property type="entry name" value="Inositol_P"/>
    <property type="match status" value="1"/>
</dbReference>
<dbReference type="PANTHER" id="PTHR20854:SF4">
    <property type="entry name" value="INOSITOL-1-MONOPHOSPHATASE-RELATED"/>
    <property type="match status" value="1"/>
</dbReference>
<evidence type="ECO:0000313" key="10">
    <source>
        <dbReference type="Proteomes" id="UP000295777"/>
    </source>
</evidence>
<reference evidence="9 10" key="1">
    <citation type="submission" date="2019-03" db="EMBL/GenBank/DDBJ databases">
        <title>Genomic Encyclopedia of Archaeal and Bacterial Type Strains, Phase II (KMG-II): from individual species to whole genera.</title>
        <authorList>
            <person name="Goeker M."/>
        </authorList>
    </citation>
    <scope>NUCLEOTIDE SEQUENCE [LARGE SCALE GENOMIC DNA]</scope>
    <source>
        <strain evidence="9 10">DSM 24425</strain>
    </source>
</reference>
<dbReference type="OrthoDB" id="9772456at2"/>
<name>A0A4V2PD12_9BACT</name>
<dbReference type="InterPro" id="IPR000760">
    <property type="entry name" value="Inositol_monophosphatase-like"/>
</dbReference>
<dbReference type="GO" id="GO:0006020">
    <property type="term" value="P:inositol metabolic process"/>
    <property type="evidence" value="ECO:0007669"/>
    <property type="project" value="TreeGrafter"/>
</dbReference>
<comment type="similarity">
    <text evidence="3 8">Belongs to the inositol monophosphatase superfamily.</text>
</comment>
<keyword evidence="10" id="KW-1185">Reference proteome</keyword>
<dbReference type="CDD" id="cd01639">
    <property type="entry name" value="IMPase"/>
    <property type="match status" value="1"/>
</dbReference>
<dbReference type="InterPro" id="IPR022337">
    <property type="entry name" value="Inositol_monophosphatase_SuhB"/>
</dbReference>
<dbReference type="Proteomes" id="UP000295777">
    <property type="component" value="Unassembled WGS sequence"/>
</dbReference>
<feature type="binding site" evidence="7">
    <location>
        <position position="82"/>
    </location>
    <ligand>
        <name>Mg(2+)</name>
        <dbReference type="ChEBI" id="CHEBI:18420"/>
        <label>1</label>
        <note>catalytic</note>
    </ligand>
</feature>
<dbReference type="Gene3D" id="3.40.190.80">
    <property type="match status" value="1"/>
</dbReference>
<dbReference type="GO" id="GO:0046854">
    <property type="term" value="P:phosphatidylinositol phosphate biosynthetic process"/>
    <property type="evidence" value="ECO:0007669"/>
    <property type="project" value="InterPro"/>
</dbReference>
<evidence type="ECO:0000256" key="3">
    <source>
        <dbReference type="ARBA" id="ARBA00009759"/>
    </source>
</evidence>
<evidence type="ECO:0000256" key="5">
    <source>
        <dbReference type="ARBA" id="ARBA00022801"/>
    </source>
</evidence>
<dbReference type="PRINTS" id="PR00377">
    <property type="entry name" value="IMPHPHTASES"/>
</dbReference>
<dbReference type="PRINTS" id="PR01959">
    <property type="entry name" value="SBIMPHPHTASE"/>
</dbReference>
<organism evidence="9 10">
    <name type="scientific">Phorcysia thermohydrogeniphila</name>
    <dbReference type="NCBI Taxonomy" id="936138"/>
    <lineage>
        <taxon>Bacteria</taxon>
        <taxon>Pseudomonadati</taxon>
        <taxon>Aquificota</taxon>
        <taxon>Aquificia</taxon>
        <taxon>Desulfurobacteriales</taxon>
        <taxon>Desulfurobacteriaceae</taxon>
        <taxon>Phorcysia</taxon>
    </lineage>
</organism>
<dbReference type="InterPro" id="IPR033942">
    <property type="entry name" value="IMPase"/>
</dbReference>
<dbReference type="PANTHER" id="PTHR20854">
    <property type="entry name" value="INOSITOL MONOPHOSPHATASE"/>
    <property type="match status" value="1"/>
</dbReference>
<dbReference type="Gene3D" id="3.30.540.10">
    <property type="entry name" value="Fructose-1,6-Bisphosphatase, subunit A, domain 1"/>
    <property type="match status" value="1"/>
</dbReference>
<dbReference type="RefSeq" id="WP_132527364.1">
    <property type="nucleotide sequence ID" value="NZ_SMFV01000005.1"/>
</dbReference>
<evidence type="ECO:0000256" key="4">
    <source>
        <dbReference type="ARBA" id="ARBA00022723"/>
    </source>
</evidence>
<feature type="binding site" evidence="7">
    <location>
        <position position="209"/>
    </location>
    <ligand>
        <name>Mg(2+)</name>
        <dbReference type="ChEBI" id="CHEBI:18420"/>
        <label>1</label>
        <note>catalytic</note>
    </ligand>
</feature>
<dbReference type="InterPro" id="IPR020550">
    <property type="entry name" value="Inositol_monophosphatase_CS"/>
</dbReference>
<feature type="binding site" evidence="7">
    <location>
        <position position="84"/>
    </location>
    <ligand>
        <name>Mg(2+)</name>
        <dbReference type="ChEBI" id="CHEBI:18420"/>
        <label>1</label>
        <note>catalytic</note>
    </ligand>
</feature>
<dbReference type="InterPro" id="IPR020583">
    <property type="entry name" value="Inositol_monoP_metal-BS"/>
</dbReference>
<dbReference type="SUPFAM" id="SSF56655">
    <property type="entry name" value="Carbohydrate phosphatase"/>
    <property type="match status" value="1"/>
</dbReference>
<protein>
    <recommendedName>
        <fullName evidence="8">Inositol-1-monophosphatase</fullName>
        <ecNumber evidence="8">3.1.3.25</ecNumber>
    </recommendedName>
</protein>